<sequence>MGKEFRAKGAHVALSPVAGPL</sequence>
<accession>A0A0G4KIG9</accession>
<protein>
    <submittedName>
        <fullName evidence="2">Uncharacterized protein</fullName>
    </submittedName>
</protein>
<name>A0A0G4KIG9_VERLO</name>
<dbReference type="AlphaFoldDB" id="A0A0G4KIG9"/>
<organism evidence="2 3">
    <name type="scientific">Verticillium longisporum</name>
    <name type="common">Verticillium dahliae var. longisporum</name>
    <dbReference type="NCBI Taxonomy" id="100787"/>
    <lineage>
        <taxon>Eukaryota</taxon>
        <taxon>Fungi</taxon>
        <taxon>Dikarya</taxon>
        <taxon>Ascomycota</taxon>
        <taxon>Pezizomycotina</taxon>
        <taxon>Sordariomycetes</taxon>
        <taxon>Hypocreomycetidae</taxon>
        <taxon>Glomerellales</taxon>
        <taxon>Plectosphaerellaceae</taxon>
        <taxon>Verticillium</taxon>
    </lineage>
</organism>
<evidence type="ECO:0000313" key="3">
    <source>
        <dbReference type="Proteomes" id="UP000045706"/>
    </source>
</evidence>
<reference evidence="3" key="1">
    <citation type="submission" date="2015-05" db="EMBL/GenBank/DDBJ databases">
        <authorList>
            <person name="Fogelqvist Johan"/>
        </authorList>
    </citation>
    <scope>NUCLEOTIDE SEQUENCE [LARGE SCALE GENOMIC DNA]</scope>
</reference>
<evidence type="ECO:0000313" key="2">
    <source>
        <dbReference type="EMBL" id="CRK02164.1"/>
    </source>
</evidence>
<proteinExistence type="predicted"/>
<feature type="region of interest" description="Disordered" evidence="1">
    <location>
        <begin position="1"/>
        <end position="21"/>
    </location>
</feature>
<evidence type="ECO:0000256" key="1">
    <source>
        <dbReference type="SAM" id="MobiDB-lite"/>
    </source>
</evidence>
<gene>
    <name evidence="2" type="ORF">BN1723_020874</name>
</gene>
<dbReference type="EMBL" id="CVQI01000811">
    <property type="protein sequence ID" value="CRK02164.1"/>
    <property type="molecule type" value="Genomic_DNA"/>
</dbReference>
<feature type="non-terminal residue" evidence="2">
    <location>
        <position position="21"/>
    </location>
</feature>
<dbReference type="Proteomes" id="UP000045706">
    <property type="component" value="Unassembled WGS sequence"/>
</dbReference>